<gene>
    <name evidence="1" type="ORF">HYN69_18260</name>
</gene>
<name>A0A2S0US01_9RHOB</name>
<protein>
    <recommendedName>
        <fullName evidence="3">Porin domain-containing protein</fullName>
    </recommendedName>
</protein>
<accession>A0A2S0US01</accession>
<evidence type="ECO:0008006" key="3">
    <source>
        <dbReference type="Google" id="ProtNLM"/>
    </source>
</evidence>
<dbReference type="AlphaFoldDB" id="A0A2S0US01"/>
<dbReference type="SUPFAM" id="SSF56935">
    <property type="entry name" value="Porins"/>
    <property type="match status" value="1"/>
</dbReference>
<dbReference type="Pfam" id="PF05150">
    <property type="entry name" value="Legionella_OMP"/>
    <property type="match status" value="1"/>
</dbReference>
<dbReference type="KEGG" id="geh:HYN69_18260"/>
<organism evidence="1 2">
    <name type="scientific">Paragemmobacter aquarius</name>
    <dbReference type="NCBI Taxonomy" id="2169400"/>
    <lineage>
        <taxon>Bacteria</taxon>
        <taxon>Pseudomonadati</taxon>
        <taxon>Pseudomonadota</taxon>
        <taxon>Alphaproteobacteria</taxon>
        <taxon>Rhodobacterales</taxon>
        <taxon>Paracoccaceae</taxon>
        <taxon>Paragemmobacter</taxon>
    </lineage>
</organism>
<evidence type="ECO:0000313" key="2">
    <source>
        <dbReference type="Proteomes" id="UP000244496"/>
    </source>
</evidence>
<dbReference type="Gene3D" id="2.40.160.60">
    <property type="entry name" value="Outer membrane protein transport protein (OMPP1/FadL/TodX)"/>
    <property type="match status" value="1"/>
</dbReference>
<sequence length="272" mass="28401">MALAQSTDSPLVLSFEGAVGTGDHANAYGEAKLGSGFDAFQDDVAFVGSVGLSRSINQDWDWSLSVSQLGYADNTVSGGGGSTSASWTSDVSRSDVAFSFGRDIALGSAKARLGLGLAYAKASAEKGLDVADLESGDFFRNNTNSDFQGIGPRVSFDVQSAPVSANGKLSVIGGVEVNLLAGQYEHSKGFEAYVDESPRQFDLAESAKGDMMTAGIKIGLQYDANENTSFRAGVRHDVTRMDQVQVTGPASIAPVSVEDGRTSFFVGMNVGF</sequence>
<reference evidence="1 2" key="1">
    <citation type="submission" date="2018-04" db="EMBL/GenBank/DDBJ databases">
        <title>Genome sequencing of Gemmobacter.</title>
        <authorList>
            <person name="Yi H."/>
            <person name="Baek M.-G."/>
        </authorList>
    </citation>
    <scope>NUCLEOTIDE SEQUENCE [LARGE SCALE GENOMIC DNA]</scope>
    <source>
        <strain evidence="1 2">HYN0069</strain>
        <plasmid evidence="2">Plasmid unnamed1</plasmid>
    </source>
</reference>
<dbReference type="InterPro" id="IPR007825">
    <property type="entry name" value="Major_OMP_Legionella"/>
</dbReference>
<evidence type="ECO:0000313" key="1">
    <source>
        <dbReference type="EMBL" id="AWB50552.1"/>
    </source>
</evidence>
<keyword evidence="2" id="KW-1185">Reference proteome</keyword>
<dbReference type="EMBL" id="CP028919">
    <property type="protein sequence ID" value="AWB50552.1"/>
    <property type="molecule type" value="Genomic_DNA"/>
</dbReference>
<keyword evidence="1" id="KW-0614">Plasmid</keyword>
<proteinExistence type="predicted"/>
<geneLocation type="plasmid" evidence="1">
    <name>unnamed1</name>
</geneLocation>
<dbReference type="Proteomes" id="UP000244496">
    <property type="component" value="Plasmid unnamed1"/>
</dbReference>